<feature type="transmembrane region" description="Helical" evidence="6">
    <location>
        <begin position="6"/>
        <end position="25"/>
    </location>
</feature>
<evidence type="ECO:0000256" key="6">
    <source>
        <dbReference type="SAM" id="Phobius"/>
    </source>
</evidence>
<dbReference type="STRING" id="861298.SAMN04488136_11771"/>
<dbReference type="Pfam" id="PF01810">
    <property type="entry name" value="LysE"/>
    <property type="match status" value="1"/>
</dbReference>
<sequence>MFISTVLPAAFPALAIAHFLALLSPGQDFFLISAHAIRHNLKGSQFICLGVAIGNAIYIAAAVFGWTGIRDNPSLFCVIELAGGAYLLWLGAQLLKSGPNSELLESYRGHRLSALKQLWLGLNSALLNPKNALFYMSLMSVILGNHVTMIQQVFCGVWMFSVVLLWDILVAAIIGHEQVQRRLLNKIHLIERVAGAILIGIGMMLFAHYLPI</sequence>
<dbReference type="GO" id="GO:0005886">
    <property type="term" value="C:plasma membrane"/>
    <property type="evidence" value="ECO:0007669"/>
    <property type="project" value="UniProtKB-SubCell"/>
</dbReference>
<evidence type="ECO:0000313" key="7">
    <source>
        <dbReference type="EMBL" id="SDH48942.1"/>
    </source>
</evidence>
<feature type="transmembrane region" description="Helical" evidence="6">
    <location>
        <begin position="189"/>
        <end position="210"/>
    </location>
</feature>
<dbReference type="RefSeq" id="WP_093275341.1">
    <property type="nucleotide sequence ID" value="NZ_FNDD01000017.1"/>
</dbReference>
<accession>A0A1G8CTW0</accession>
<dbReference type="PANTHER" id="PTHR30086">
    <property type="entry name" value="ARGININE EXPORTER PROTEIN ARGO"/>
    <property type="match status" value="1"/>
</dbReference>
<comment type="subcellular location">
    <subcellularLocation>
        <location evidence="1">Cell membrane</location>
        <topology evidence="1">Multi-pass membrane protein</topology>
    </subcellularLocation>
</comment>
<protein>
    <submittedName>
        <fullName evidence="7">Threonine/homoserine/homoserine lactone efflux protein</fullName>
    </submittedName>
</protein>
<dbReference type="Proteomes" id="UP000198854">
    <property type="component" value="Unassembled WGS sequence"/>
</dbReference>
<name>A0A1G8CTW0_9VIBR</name>
<feature type="transmembrane region" description="Helical" evidence="6">
    <location>
        <begin position="73"/>
        <end position="92"/>
    </location>
</feature>
<feature type="transmembrane region" description="Helical" evidence="6">
    <location>
        <begin position="157"/>
        <end position="177"/>
    </location>
</feature>
<keyword evidence="5 6" id="KW-0472">Membrane</keyword>
<dbReference type="OrthoDB" id="581870at2"/>
<keyword evidence="8" id="KW-1185">Reference proteome</keyword>
<gene>
    <name evidence="7" type="ORF">SAMN04488136_11771</name>
</gene>
<keyword evidence="2" id="KW-1003">Cell membrane</keyword>
<dbReference type="GO" id="GO:0015171">
    <property type="term" value="F:amino acid transmembrane transporter activity"/>
    <property type="evidence" value="ECO:0007669"/>
    <property type="project" value="TreeGrafter"/>
</dbReference>
<evidence type="ECO:0000256" key="4">
    <source>
        <dbReference type="ARBA" id="ARBA00022989"/>
    </source>
</evidence>
<dbReference type="InterPro" id="IPR001123">
    <property type="entry name" value="LeuE-type"/>
</dbReference>
<evidence type="ECO:0000313" key="8">
    <source>
        <dbReference type="Proteomes" id="UP000198854"/>
    </source>
</evidence>
<dbReference type="AlphaFoldDB" id="A0A1G8CTW0"/>
<keyword evidence="3 6" id="KW-0812">Transmembrane</keyword>
<reference evidence="7 8" key="1">
    <citation type="submission" date="2016-10" db="EMBL/GenBank/DDBJ databases">
        <authorList>
            <person name="de Groot N.N."/>
        </authorList>
    </citation>
    <scope>NUCLEOTIDE SEQUENCE [LARGE SCALE GENOMIC DNA]</scope>
    <source>
        <strain evidence="7 8">CGMCC 1.10228</strain>
    </source>
</reference>
<dbReference type="EMBL" id="FNDD01000017">
    <property type="protein sequence ID" value="SDH48942.1"/>
    <property type="molecule type" value="Genomic_DNA"/>
</dbReference>
<evidence type="ECO:0000256" key="5">
    <source>
        <dbReference type="ARBA" id="ARBA00023136"/>
    </source>
</evidence>
<organism evidence="7 8">
    <name type="scientific">Vibrio xiamenensis</name>
    <dbReference type="NCBI Taxonomy" id="861298"/>
    <lineage>
        <taxon>Bacteria</taxon>
        <taxon>Pseudomonadati</taxon>
        <taxon>Pseudomonadota</taxon>
        <taxon>Gammaproteobacteria</taxon>
        <taxon>Vibrionales</taxon>
        <taxon>Vibrionaceae</taxon>
        <taxon>Vibrio</taxon>
    </lineage>
</organism>
<evidence type="ECO:0000256" key="3">
    <source>
        <dbReference type="ARBA" id="ARBA00022692"/>
    </source>
</evidence>
<dbReference type="PANTHER" id="PTHR30086:SF21">
    <property type="entry name" value="TRANSPORT PROTEIN"/>
    <property type="match status" value="1"/>
</dbReference>
<keyword evidence="4 6" id="KW-1133">Transmembrane helix</keyword>
<evidence type="ECO:0000256" key="2">
    <source>
        <dbReference type="ARBA" id="ARBA00022475"/>
    </source>
</evidence>
<proteinExistence type="predicted"/>
<feature type="transmembrane region" description="Helical" evidence="6">
    <location>
        <begin position="46"/>
        <end position="67"/>
    </location>
</feature>
<evidence type="ECO:0000256" key="1">
    <source>
        <dbReference type="ARBA" id="ARBA00004651"/>
    </source>
</evidence>